<name>A0A483CLZ2_9EURY</name>
<evidence type="ECO:0000259" key="1">
    <source>
        <dbReference type="PROSITE" id="PS50404"/>
    </source>
</evidence>
<evidence type="ECO:0000313" key="2">
    <source>
        <dbReference type="EMBL" id="TAJ44009.1"/>
    </source>
</evidence>
<sequence length="92" mass="10398">MELVHVDGQDRGEVVLYALSTCGWCGKTKNLLTSLDVAFDYVYVDLLERDEMEQVYAEMMQRYNPSGSFPTLVINGTVIVGFQEDEIREALA</sequence>
<dbReference type="PROSITE" id="PS50404">
    <property type="entry name" value="GST_NTER"/>
    <property type="match status" value="1"/>
</dbReference>
<dbReference type="InterPro" id="IPR004045">
    <property type="entry name" value="Glutathione_S-Trfase_N"/>
</dbReference>
<protein>
    <submittedName>
        <fullName evidence="2">Glutaredoxin family protein</fullName>
    </submittedName>
</protein>
<dbReference type="PROSITE" id="PS51354">
    <property type="entry name" value="GLUTAREDOXIN_2"/>
    <property type="match status" value="1"/>
</dbReference>
<dbReference type="CDD" id="cd02976">
    <property type="entry name" value="NrdH"/>
    <property type="match status" value="1"/>
</dbReference>
<dbReference type="OrthoDB" id="73564at2157"/>
<proteinExistence type="predicted"/>
<comment type="caution">
    <text evidence="2">The sequence shown here is derived from an EMBL/GenBank/DDBJ whole genome shotgun (WGS) entry which is preliminary data.</text>
</comment>
<dbReference type="Gene3D" id="3.40.30.10">
    <property type="entry name" value="Glutaredoxin"/>
    <property type="match status" value="1"/>
</dbReference>
<organism evidence="2 3">
    <name type="scientific">Methanofollis fontis</name>
    <dbReference type="NCBI Taxonomy" id="2052832"/>
    <lineage>
        <taxon>Archaea</taxon>
        <taxon>Methanobacteriati</taxon>
        <taxon>Methanobacteriota</taxon>
        <taxon>Stenosarchaea group</taxon>
        <taxon>Methanomicrobia</taxon>
        <taxon>Methanomicrobiales</taxon>
        <taxon>Methanomicrobiaceae</taxon>
        <taxon>Methanofollis</taxon>
    </lineage>
</organism>
<dbReference type="Proteomes" id="UP000292580">
    <property type="component" value="Unassembled WGS sequence"/>
</dbReference>
<dbReference type="AlphaFoldDB" id="A0A483CLZ2"/>
<feature type="domain" description="GST N-terminal" evidence="1">
    <location>
        <begin position="12"/>
        <end position="92"/>
    </location>
</feature>
<accession>A0A483CLZ2</accession>
<dbReference type="SUPFAM" id="SSF52833">
    <property type="entry name" value="Thioredoxin-like"/>
    <property type="match status" value="1"/>
</dbReference>
<reference evidence="2 3" key="1">
    <citation type="submission" date="2017-11" db="EMBL/GenBank/DDBJ databases">
        <title>Isolation and Characterization of Methanofollis Species from Methane Seep Offshore SW Taiwan.</title>
        <authorList>
            <person name="Teng N.-H."/>
            <person name="Lai M.-C."/>
            <person name="Chen S.-C."/>
        </authorList>
    </citation>
    <scope>NUCLEOTIDE SEQUENCE [LARGE SCALE GENOMIC DNA]</scope>
    <source>
        <strain evidence="2 3">FWC-SCC2</strain>
    </source>
</reference>
<evidence type="ECO:0000313" key="3">
    <source>
        <dbReference type="Proteomes" id="UP000292580"/>
    </source>
</evidence>
<keyword evidence="3" id="KW-1185">Reference proteome</keyword>
<gene>
    <name evidence="2" type="ORF">CUJ86_08165</name>
</gene>
<dbReference type="RefSeq" id="WP_130647073.1">
    <property type="nucleotide sequence ID" value="NZ_PGCL01000003.1"/>
</dbReference>
<dbReference type="InterPro" id="IPR002109">
    <property type="entry name" value="Glutaredoxin"/>
</dbReference>
<dbReference type="Pfam" id="PF00462">
    <property type="entry name" value="Glutaredoxin"/>
    <property type="match status" value="1"/>
</dbReference>
<dbReference type="EMBL" id="PGCL01000003">
    <property type="protein sequence ID" value="TAJ44009.1"/>
    <property type="molecule type" value="Genomic_DNA"/>
</dbReference>
<dbReference type="InterPro" id="IPR036249">
    <property type="entry name" value="Thioredoxin-like_sf"/>
</dbReference>